<feature type="domain" description="Radical SAM core" evidence="17">
    <location>
        <begin position="146"/>
        <end position="376"/>
    </location>
</feature>
<evidence type="ECO:0000313" key="18">
    <source>
        <dbReference type="EMBL" id="TCO85769.1"/>
    </source>
</evidence>
<evidence type="ECO:0000256" key="7">
    <source>
        <dbReference type="ARBA" id="ARBA00022691"/>
    </source>
</evidence>
<dbReference type="InterPro" id="IPR020612">
    <property type="entry name" value="Methylthiotransferase_CS"/>
</dbReference>
<dbReference type="InterPro" id="IPR006467">
    <property type="entry name" value="MiaB-like_bact"/>
</dbReference>
<dbReference type="GO" id="GO:0046872">
    <property type="term" value="F:metal ion binding"/>
    <property type="evidence" value="ECO:0007669"/>
    <property type="project" value="UniProtKB-KW"/>
</dbReference>
<evidence type="ECO:0000256" key="12">
    <source>
        <dbReference type="ARBA" id="ARBA00031213"/>
    </source>
</evidence>
<keyword evidence="9" id="KW-0479">Metal-binding</keyword>
<comment type="function">
    <text evidence="2">Catalyzes the methylthiolation of N6-threonylcarbamoyladenosine (t(6)A), leading to the formation of 2-methylthio-N6-threonylcarbamoyladenosine (ms(2)t(6)A) at position 37 in tRNAs that read codons beginning with adenine.</text>
</comment>
<keyword evidence="5" id="KW-0963">Cytoplasm</keyword>
<evidence type="ECO:0000256" key="5">
    <source>
        <dbReference type="ARBA" id="ARBA00022490"/>
    </source>
</evidence>
<dbReference type="AlphaFoldDB" id="A0A4R2LE98"/>
<dbReference type="NCBIfam" id="TIGR00089">
    <property type="entry name" value="MiaB/RimO family radical SAM methylthiotransferase"/>
    <property type="match status" value="1"/>
</dbReference>
<dbReference type="Proteomes" id="UP000295711">
    <property type="component" value="Unassembled WGS sequence"/>
</dbReference>
<keyword evidence="4" id="KW-0004">4Fe-4S</keyword>
<evidence type="ECO:0000256" key="15">
    <source>
        <dbReference type="ARBA" id="ARBA00069898"/>
    </source>
</evidence>
<name>A0A4R2LE98_9FIRM</name>
<dbReference type="SMART" id="SM00729">
    <property type="entry name" value="Elp3"/>
    <property type="match status" value="1"/>
</dbReference>
<dbReference type="InterPro" id="IPR058240">
    <property type="entry name" value="rSAM_sf"/>
</dbReference>
<accession>A0A4R2LE98</accession>
<evidence type="ECO:0000256" key="1">
    <source>
        <dbReference type="ARBA" id="ARBA00001966"/>
    </source>
</evidence>
<dbReference type="SFLD" id="SFLDF00295">
    <property type="entry name" value="threonylcarbamoyladenosine_tRN"/>
    <property type="match status" value="1"/>
</dbReference>
<comment type="similarity">
    <text evidence="14">Belongs to the methylthiotransferase family. MtaB subfamily.</text>
</comment>
<dbReference type="FunFam" id="3.80.30.20:FF:000001">
    <property type="entry name" value="tRNA-2-methylthio-N(6)-dimethylallyladenosine synthase 2"/>
    <property type="match status" value="1"/>
</dbReference>
<dbReference type="SFLD" id="SFLDG01082">
    <property type="entry name" value="B12-binding_domain_containing"/>
    <property type="match status" value="1"/>
</dbReference>
<evidence type="ECO:0000256" key="6">
    <source>
        <dbReference type="ARBA" id="ARBA00022679"/>
    </source>
</evidence>
<dbReference type="OrthoDB" id="9805215at2"/>
<evidence type="ECO:0000256" key="9">
    <source>
        <dbReference type="ARBA" id="ARBA00022723"/>
    </source>
</evidence>
<keyword evidence="10" id="KW-0408">Iron</keyword>
<comment type="catalytic activity">
    <reaction evidence="13">
        <text>N(6)-L-threonylcarbamoyladenosine(37) in tRNA + (sulfur carrier)-SH + AH2 + 2 S-adenosyl-L-methionine = 2-methylsulfanyl-N(6)-L-threonylcarbamoyladenosine(37) in tRNA + (sulfur carrier)-H + 5'-deoxyadenosine + L-methionine + A + S-adenosyl-L-homocysteine + 2 H(+)</text>
        <dbReference type="Rhea" id="RHEA:37075"/>
        <dbReference type="Rhea" id="RHEA-COMP:10163"/>
        <dbReference type="Rhea" id="RHEA-COMP:11092"/>
        <dbReference type="Rhea" id="RHEA-COMP:14737"/>
        <dbReference type="Rhea" id="RHEA-COMP:14739"/>
        <dbReference type="ChEBI" id="CHEBI:13193"/>
        <dbReference type="ChEBI" id="CHEBI:15378"/>
        <dbReference type="ChEBI" id="CHEBI:17319"/>
        <dbReference type="ChEBI" id="CHEBI:17499"/>
        <dbReference type="ChEBI" id="CHEBI:29917"/>
        <dbReference type="ChEBI" id="CHEBI:57844"/>
        <dbReference type="ChEBI" id="CHEBI:57856"/>
        <dbReference type="ChEBI" id="CHEBI:59789"/>
        <dbReference type="ChEBI" id="CHEBI:64428"/>
        <dbReference type="ChEBI" id="CHEBI:74418"/>
        <dbReference type="ChEBI" id="CHEBI:74420"/>
        <dbReference type="EC" id="2.8.4.5"/>
    </reaction>
</comment>
<keyword evidence="19" id="KW-1185">Reference proteome</keyword>
<dbReference type="Gene3D" id="3.40.50.12160">
    <property type="entry name" value="Methylthiotransferase, N-terminal domain"/>
    <property type="match status" value="1"/>
</dbReference>
<dbReference type="PANTHER" id="PTHR11918:SF45">
    <property type="entry name" value="THREONYLCARBAMOYLADENOSINE TRNA METHYLTHIOTRANSFERASE"/>
    <property type="match status" value="1"/>
</dbReference>
<keyword evidence="11" id="KW-0411">Iron-sulfur</keyword>
<proteinExistence type="inferred from homology"/>
<dbReference type="EC" id="2.8.4.5" evidence="3"/>
<dbReference type="GO" id="GO:0035598">
    <property type="term" value="F:tRNA (N(6)-L-threonylcarbamoyladenosine(37)-C(2))-methylthiotransferase activity"/>
    <property type="evidence" value="ECO:0007669"/>
    <property type="project" value="UniProtKB-EC"/>
</dbReference>
<evidence type="ECO:0000256" key="2">
    <source>
        <dbReference type="ARBA" id="ARBA00002399"/>
    </source>
</evidence>
<dbReference type="InterPro" id="IPR013848">
    <property type="entry name" value="Methylthiotransferase_N"/>
</dbReference>
<dbReference type="GO" id="GO:0051539">
    <property type="term" value="F:4 iron, 4 sulfur cluster binding"/>
    <property type="evidence" value="ECO:0007669"/>
    <property type="project" value="UniProtKB-KW"/>
</dbReference>
<dbReference type="SFLD" id="SFLDS00029">
    <property type="entry name" value="Radical_SAM"/>
    <property type="match status" value="1"/>
</dbReference>
<dbReference type="InterPro" id="IPR007197">
    <property type="entry name" value="rSAM"/>
</dbReference>
<dbReference type="PROSITE" id="PS01278">
    <property type="entry name" value="MTTASE_RADICAL"/>
    <property type="match status" value="1"/>
</dbReference>
<dbReference type="InterPro" id="IPR005839">
    <property type="entry name" value="Methylthiotransferase"/>
</dbReference>
<feature type="domain" description="MTTase N-terminal" evidence="16">
    <location>
        <begin position="2"/>
        <end position="114"/>
    </location>
</feature>
<evidence type="ECO:0000256" key="3">
    <source>
        <dbReference type="ARBA" id="ARBA00013273"/>
    </source>
</evidence>
<keyword evidence="7" id="KW-0949">S-adenosyl-L-methionine</keyword>
<dbReference type="InterPro" id="IPR023404">
    <property type="entry name" value="rSAM_horseshoe"/>
</dbReference>
<dbReference type="CDD" id="cd01335">
    <property type="entry name" value="Radical_SAM"/>
    <property type="match status" value="1"/>
</dbReference>
<evidence type="ECO:0000256" key="13">
    <source>
        <dbReference type="ARBA" id="ARBA00051661"/>
    </source>
</evidence>
<dbReference type="InterPro" id="IPR006638">
    <property type="entry name" value="Elp3/MiaA/NifB-like_rSAM"/>
</dbReference>
<dbReference type="Pfam" id="PF00919">
    <property type="entry name" value="UPF0004"/>
    <property type="match status" value="1"/>
</dbReference>
<evidence type="ECO:0000259" key="17">
    <source>
        <dbReference type="PROSITE" id="PS51918"/>
    </source>
</evidence>
<gene>
    <name evidence="18" type="ORF">EV212_10284</name>
</gene>
<dbReference type="EMBL" id="SLXA01000002">
    <property type="protein sequence ID" value="TCO85769.1"/>
    <property type="molecule type" value="Genomic_DNA"/>
</dbReference>
<dbReference type="PROSITE" id="PS51449">
    <property type="entry name" value="MTTASE_N"/>
    <property type="match status" value="1"/>
</dbReference>
<dbReference type="PANTHER" id="PTHR11918">
    <property type="entry name" value="RADICAL SAM PROTEINS"/>
    <property type="match status" value="1"/>
</dbReference>
<organism evidence="18 19">
    <name type="scientific">Frisingicoccus caecimuris</name>
    <dbReference type="NCBI Taxonomy" id="1796636"/>
    <lineage>
        <taxon>Bacteria</taxon>
        <taxon>Bacillati</taxon>
        <taxon>Bacillota</taxon>
        <taxon>Clostridia</taxon>
        <taxon>Lachnospirales</taxon>
        <taxon>Lachnospiraceae</taxon>
        <taxon>Frisingicoccus</taxon>
    </lineage>
</organism>
<evidence type="ECO:0000313" key="19">
    <source>
        <dbReference type="Proteomes" id="UP000295711"/>
    </source>
</evidence>
<dbReference type="PROSITE" id="PS51918">
    <property type="entry name" value="RADICAL_SAM"/>
    <property type="match status" value="1"/>
</dbReference>
<dbReference type="InterPro" id="IPR038135">
    <property type="entry name" value="Methylthiotransferase_N_sf"/>
</dbReference>
<protein>
    <recommendedName>
        <fullName evidence="15">Threonylcarbamoyladenosine tRNA methylthiotransferase MtaB</fullName>
        <ecNumber evidence="3">2.8.4.5</ecNumber>
    </recommendedName>
    <alternativeName>
        <fullName evidence="12">tRNA-t(6)A37 methylthiotransferase</fullName>
    </alternativeName>
</protein>
<dbReference type="SUPFAM" id="SSF102114">
    <property type="entry name" value="Radical SAM enzymes"/>
    <property type="match status" value="1"/>
</dbReference>
<dbReference type="NCBIfam" id="TIGR01579">
    <property type="entry name" value="MiaB-like-C"/>
    <property type="match status" value="1"/>
</dbReference>
<evidence type="ECO:0000256" key="8">
    <source>
        <dbReference type="ARBA" id="ARBA00022694"/>
    </source>
</evidence>
<dbReference type="Gene3D" id="3.80.30.20">
    <property type="entry name" value="tm_1862 like domain"/>
    <property type="match status" value="1"/>
</dbReference>
<reference evidence="18 19" key="1">
    <citation type="submission" date="2019-03" db="EMBL/GenBank/DDBJ databases">
        <title>Genomic Encyclopedia of Type Strains, Phase IV (KMG-IV): sequencing the most valuable type-strain genomes for metagenomic binning, comparative biology and taxonomic classification.</title>
        <authorList>
            <person name="Goeker M."/>
        </authorList>
    </citation>
    <scope>NUCLEOTIDE SEQUENCE [LARGE SCALE GENOMIC DNA]</scope>
    <source>
        <strain evidence="18 19">DSM 28559</strain>
    </source>
</reference>
<comment type="cofactor">
    <cofactor evidence="1">
        <name>[4Fe-4S] cluster</name>
        <dbReference type="ChEBI" id="CHEBI:49883"/>
    </cofactor>
</comment>
<dbReference type="RefSeq" id="WP_132088522.1">
    <property type="nucleotide sequence ID" value="NZ_JANKAQ010000001.1"/>
</dbReference>
<dbReference type="FunFam" id="3.40.50.12160:FF:000004">
    <property type="entry name" value="Threonylcarbamoyladenosine tRNA methylthiotransferase MtaB"/>
    <property type="match status" value="1"/>
</dbReference>
<evidence type="ECO:0000256" key="11">
    <source>
        <dbReference type="ARBA" id="ARBA00023014"/>
    </source>
</evidence>
<evidence type="ECO:0000256" key="10">
    <source>
        <dbReference type="ARBA" id="ARBA00023004"/>
    </source>
</evidence>
<sequence length="444" mass="50841">MKSVAFCTLGCKVNQYETDAMEEIFQKGGYEIRDFHEKADVYVINTCTVTNMADRKSRQMLHRARKKNPQAVIVAAGCYVQTAREAAEADASIDLIIGNNCKGQILSMVETFMEGRTASEESDEKQVSWLDMNQNCDYESLSITKVSEHTRAYIKIQDGCNQFCSYCIIPYARGRIRSREPEEIFSEVSNLAASGYREIVLTGIHISSYGKDFGREDALISLVEKLASIEGVDRIRFGSLEPGIITEDFVQRLAAIKQICPHFHLSLQSGCEATLKRMNRHYTPEDYAARCGILEKYFDRPAFTTDVIVGFPGETENEFVQTEKFLEKIHFAEMHIFKYSPRKGTRAAVMPDQINEQEKTLRSSRLLKLAEKMSKDYQEKCRDKILEVLLEERVFADGQWVWTGHSKEYIKCGIKSDKMRSKDIVRCRMTTSKNEDFVFCEIID</sequence>
<dbReference type="InterPro" id="IPR034557">
    <property type="entry name" value="ThrcA_tRNA_MEthiotransferase"/>
</dbReference>
<dbReference type="SFLD" id="SFLDG01061">
    <property type="entry name" value="methylthiotransferase"/>
    <property type="match status" value="1"/>
</dbReference>
<evidence type="ECO:0000256" key="14">
    <source>
        <dbReference type="ARBA" id="ARBA00061574"/>
    </source>
</evidence>
<dbReference type="Pfam" id="PF04055">
    <property type="entry name" value="Radical_SAM"/>
    <property type="match status" value="1"/>
</dbReference>
<comment type="caution">
    <text evidence="18">The sequence shown here is derived from an EMBL/GenBank/DDBJ whole genome shotgun (WGS) entry which is preliminary data.</text>
</comment>
<keyword evidence="8" id="KW-0819">tRNA processing</keyword>
<evidence type="ECO:0000256" key="4">
    <source>
        <dbReference type="ARBA" id="ARBA00022485"/>
    </source>
</evidence>
<evidence type="ECO:0000259" key="16">
    <source>
        <dbReference type="PROSITE" id="PS51449"/>
    </source>
</evidence>
<keyword evidence="6 18" id="KW-0808">Transferase</keyword>